<comment type="similarity">
    <text evidence="12">Belongs to the chemokine-like receptor (CMKLR) family.</text>
</comment>
<keyword evidence="2" id="KW-1003">Cell membrane</keyword>
<dbReference type="PANTHER" id="PTHR24225">
    <property type="entry name" value="CHEMOTACTIC RECEPTOR"/>
    <property type="match status" value="1"/>
</dbReference>
<dbReference type="InterPro" id="IPR017452">
    <property type="entry name" value="GPCR_Rhodpsn_7TM"/>
</dbReference>
<evidence type="ECO:0000256" key="7">
    <source>
        <dbReference type="ARBA" id="ARBA00023136"/>
    </source>
</evidence>
<protein>
    <recommendedName>
        <fullName evidence="15">G-protein coupled receptors family 1 profile domain-containing protein</fullName>
    </recommendedName>
</protein>
<reference evidence="17" key="1">
    <citation type="journal article" date="2018" name="PLoS ONE">
        <title>Chinook salmon (Oncorhynchus tshawytscha) genome and transcriptome.</title>
        <authorList>
            <person name="Christensen K.A."/>
            <person name="Leong J.S."/>
            <person name="Sakhrani D."/>
            <person name="Biagi C.A."/>
            <person name="Minkley D.R."/>
            <person name="Withler R.E."/>
            <person name="Rondeau E.B."/>
            <person name="Koop B.F."/>
            <person name="Devlin R.H."/>
        </authorList>
    </citation>
    <scope>NUCLEOTIDE SEQUENCE [LARGE SCALE GENOMIC DNA]</scope>
</reference>
<organism evidence="16 17">
    <name type="scientific">Oncorhynchus tshawytscha</name>
    <name type="common">Chinook salmon</name>
    <name type="synonym">Salmo tshawytscha</name>
    <dbReference type="NCBI Taxonomy" id="74940"/>
    <lineage>
        <taxon>Eukaryota</taxon>
        <taxon>Metazoa</taxon>
        <taxon>Chordata</taxon>
        <taxon>Craniata</taxon>
        <taxon>Vertebrata</taxon>
        <taxon>Euteleostomi</taxon>
        <taxon>Actinopterygii</taxon>
        <taxon>Neopterygii</taxon>
        <taxon>Teleostei</taxon>
        <taxon>Protacanthopterygii</taxon>
        <taxon>Salmoniformes</taxon>
        <taxon>Salmonidae</taxon>
        <taxon>Salmoninae</taxon>
        <taxon>Oncorhynchus</taxon>
    </lineage>
</organism>
<feature type="transmembrane region" description="Helical" evidence="14">
    <location>
        <begin position="142"/>
        <end position="162"/>
    </location>
</feature>
<dbReference type="Pfam" id="PF00001">
    <property type="entry name" value="7tm_1"/>
    <property type="match status" value="1"/>
</dbReference>
<dbReference type="PRINTS" id="PR00237">
    <property type="entry name" value="GPCRRHODOPSN"/>
</dbReference>
<evidence type="ECO:0000256" key="3">
    <source>
        <dbReference type="ARBA" id="ARBA00022500"/>
    </source>
</evidence>
<dbReference type="CDD" id="cd14974">
    <property type="entry name" value="7tmA_Anaphylatoxin_R-like"/>
    <property type="match status" value="1"/>
</dbReference>
<keyword evidence="17" id="KW-1185">Reference proteome</keyword>
<dbReference type="PROSITE" id="PS50262">
    <property type="entry name" value="G_PROTEIN_RECEP_F1_2"/>
    <property type="match status" value="1"/>
</dbReference>
<dbReference type="GO" id="GO:0006954">
    <property type="term" value="P:inflammatory response"/>
    <property type="evidence" value="ECO:0007669"/>
    <property type="project" value="TreeGrafter"/>
</dbReference>
<keyword evidence="3" id="KW-0145">Chemotaxis</keyword>
<comment type="subcellular location">
    <subcellularLocation>
        <location evidence="1">Cell membrane</location>
        <topology evidence="1">Multi-pass membrane protein</topology>
    </subcellularLocation>
</comment>
<sequence>MGRGIKHHSQFCCHLIFSEYCMVSRLNDMCGGNPHRVSVTAVGRTGPRCSMQAVSVVCVNERAMAAVTLESIPTIDDYSYDDSKAPPTQSSFGQPPDTSPSSPLDHILLVVNVVILLLGFFGNGVVIWIAGLKLKKTVNTTWYLSLAISDFIFCACLPFNIIHMVTKKWIFGLFMCKFTSFVMFLNMFSSIFLLVVISVDRYLLVVFPVWAQNQRTVRRASAVVVFAWAVSVALSIPSTVVRQVSLDGITCFNQYPHLNIHITVAVSRFISGFVLPVLIIIFCYSVLILRLRTNRMTRSSKAFKVLTALIAMFFISWLPYHVFILLELKASDQTSLTVLHEGLSISATLASANSCLNPFLYAFMGKDFKQKFFNSFLSKIENAFDEEERSSRSRGTSFSQADSKVYTNV</sequence>
<keyword evidence="8" id="KW-1015">Disulfide bond</keyword>
<dbReference type="GO" id="GO:0006935">
    <property type="term" value="P:chemotaxis"/>
    <property type="evidence" value="ECO:0007669"/>
    <property type="project" value="UniProtKB-KW"/>
</dbReference>
<dbReference type="InterPro" id="IPR000826">
    <property type="entry name" value="Formyl_rcpt-rel"/>
</dbReference>
<evidence type="ECO:0000256" key="14">
    <source>
        <dbReference type="SAM" id="Phobius"/>
    </source>
</evidence>
<dbReference type="GO" id="GO:0007204">
    <property type="term" value="P:positive regulation of cytosolic calcium ion concentration"/>
    <property type="evidence" value="ECO:0007669"/>
    <property type="project" value="TreeGrafter"/>
</dbReference>
<reference evidence="16" key="2">
    <citation type="submission" date="2025-08" db="UniProtKB">
        <authorList>
            <consortium name="Ensembl"/>
        </authorList>
    </citation>
    <scope>IDENTIFICATION</scope>
</reference>
<evidence type="ECO:0000256" key="10">
    <source>
        <dbReference type="ARBA" id="ARBA00023180"/>
    </source>
</evidence>
<evidence type="ECO:0000256" key="13">
    <source>
        <dbReference type="RuleBase" id="RU000688"/>
    </source>
</evidence>
<dbReference type="GO" id="GO:0004875">
    <property type="term" value="F:complement receptor activity"/>
    <property type="evidence" value="ECO:0007669"/>
    <property type="project" value="TreeGrafter"/>
</dbReference>
<dbReference type="FunFam" id="1.20.1070.10:FF:000034">
    <property type="entry name" value="G-protein coupled receptor 1"/>
    <property type="match status" value="1"/>
</dbReference>
<dbReference type="PROSITE" id="PS00237">
    <property type="entry name" value="G_PROTEIN_RECEP_F1_1"/>
    <property type="match status" value="1"/>
</dbReference>
<evidence type="ECO:0000259" key="15">
    <source>
        <dbReference type="PROSITE" id="PS50262"/>
    </source>
</evidence>
<evidence type="ECO:0000313" key="16">
    <source>
        <dbReference type="Ensembl" id="ENSOTSP00005153828.1"/>
    </source>
</evidence>
<dbReference type="SUPFAM" id="SSF81321">
    <property type="entry name" value="Family A G protein-coupled receptor-like"/>
    <property type="match status" value="1"/>
</dbReference>
<dbReference type="Gene3D" id="1.20.1070.10">
    <property type="entry name" value="Rhodopsin 7-helix transmembrane proteins"/>
    <property type="match status" value="1"/>
</dbReference>
<feature type="transmembrane region" description="Helical" evidence="14">
    <location>
        <begin position="343"/>
        <end position="363"/>
    </location>
</feature>
<dbReference type="Proteomes" id="UP000694402">
    <property type="component" value="Unassembled WGS sequence"/>
</dbReference>
<reference evidence="16" key="3">
    <citation type="submission" date="2025-09" db="UniProtKB">
        <authorList>
            <consortium name="Ensembl"/>
        </authorList>
    </citation>
    <scope>IDENTIFICATION</scope>
</reference>
<comment type="similarity">
    <text evidence="13">Belongs to the G-protein coupled receptor 1 family.</text>
</comment>
<feature type="transmembrane region" description="Helical" evidence="14">
    <location>
        <begin position="303"/>
        <end position="323"/>
    </location>
</feature>
<keyword evidence="11 13" id="KW-0807">Transducer</keyword>
<dbReference type="Ensembl" id="ENSOTST00005155022.1">
    <property type="protein sequence ID" value="ENSOTSP00005153828.1"/>
    <property type="gene ID" value="ENSOTSG00005027769.2"/>
</dbReference>
<feature type="transmembrane region" description="Helical" evidence="14">
    <location>
        <begin position="191"/>
        <end position="210"/>
    </location>
</feature>
<dbReference type="SMART" id="SM01381">
    <property type="entry name" value="7TM_GPCR_Srsx"/>
    <property type="match status" value="1"/>
</dbReference>
<feature type="transmembrane region" description="Helical" evidence="14">
    <location>
        <begin position="107"/>
        <end position="130"/>
    </location>
</feature>
<keyword evidence="6 13" id="KW-0297">G-protein coupled receptor</keyword>
<dbReference type="AlphaFoldDB" id="A0AAZ3SLD7"/>
<dbReference type="GO" id="GO:0004930">
    <property type="term" value="F:G protein-coupled receptor activity"/>
    <property type="evidence" value="ECO:0007669"/>
    <property type="project" value="UniProtKB-KW"/>
</dbReference>
<feature type="transmembrane region" description="Helical" evidence="14">
    <location>
        <begin position="169"/>
        <end position="185"/>
    </location>
</feature>
<dbReference type="GO" id="GO:0007200">
    <property type="term" value="P:phospholipase C-activating G protein-coupled receptor signaling pathway"/>
    <property type="evidence" value="ECO:0007669"/>
    <property type="project" value="TreeGrafter"/>
</dbReference>
<gene>
    <name evidence="16" type="primary">CMKLR1</name>
</gene>
<evidence type="ECO:0000256" key="6">
    <source>
        <dbReference type="ARBA" id="ARBA00023040"/>
    </source>
</evidence>
<evidence type="ECO:0000256" key="2">
    <source>
        <dbReference type="ARBA" id="ARBA00022475"/>
    </source>
</evidence>
<name>A0AAZ3SLD7_ONCTS</name>
<feature type="transmembrane region" description="Helical" evidence="14">
    <location>
        <begin position="260"/>
        <end position="291"/>
    </location>
</feature>
<feature type="domain" description="G-protein coupled receptors family 1 profile" evidence="15">
    <location>
        <begin position="122"/>
        <end position="361"/>
    </location>
</feature>
<dbReference type="PANTHER" id="PTHR24225:SF0">
    <property type="entry name" value="N-FORMYL PEPTIDE RECEPTOR 2"/>
    <property type="match status" value="1"/>
</dbReference>
<evidence type="ECO:0000256" key="5">
    <source>
        <dbReference type="ARBA" id="ARBA00022989"/>
    </source>
</evidence>
<keyword evidence="10" id="KW-0325">Glycoprotein</keyword>
<dbReference type="InterPro" id="IPR000276">
    <property type="entry name" value="GPCR_Rhodpsn"/>
</dbReference>
<keyword evidence="7 14" id="KW-0472">Membrane</keyword>
<keyword evidence="4 13" id="KW-0812">Transmembrane</keyword>
<dbReference type="GeneTree" id="ENSGT01020000230438"/>
<evidence type="ECO:0000256" key="1">
    <source>
        <dbReference type="ARBA" id="ARBA00004651"/>
    </source>
</evidence>
<evidence type="ECO:0000256" key="9">
    <source>
        <dbReference type="ARBA" id="ARBA00023170"/>
    </source>
</evidence>
<keyword evidence="5 14" id="KW-1133">Transmembrane helix</keyword>
<evidence type="ECO:0000256" key="12">
    <source>
        <dbReference type="ARBA" id="ARBA00025736"/>
    </source>
</evidence>
<evidence type="ECO:0000313" key="17">
    <source>
        <dbReference type="Proteomes" id="UP000694402"/>
    </source>
</evidence>
<dbReference type="PRINTS" id="PR00526">
    <property type="entry name" value="FMETLEUPHER"/>
</dbReference>
<feature type="transmembrane region" description="Helical" evidence="14">
    <location>
        <begin position="222"/>
        <end position="240"/>
    </location>
</feature>
<accession>A0AAZ3SLD7</accession>
<evidence type="ECO:0000256" key="8">
    <source>
        <dbReference type="ARBA" id="ARBA00023157"/>
    </source>
</evidence>
<proteinExistence type="inferred from homology"/>
<keyword evidence="9 13" id="KW-0675">Receptor</keyword>
<evidence type="ECO:0000256" key="11">
    <source>
        <dbReference type="ARBA" id="ARBA00023224"/>
    </source>
</evidence>
<evidence type="ECO:0000256" key="4">
    <source>
        <dbReference type="ARBA" id="ARBA00022692"/>
    </source>
</evidence>
<dbReference type="GO" id="GO:0005886">
    <property type="term" value="C:plasma membrane"/>
    <property type="evidence" value="ECO:0007669"/>
    <property type="project" value="UniProtKB-SubCell"/>
</dbReference>